<proteinExistence type="predicted"/>
<organism evidence="1 2">
    <name type="scientific">Solanum commersonii</name>
    <name type="common">Commerson's wild potato</name>
    <name type="synonym">Commerson's nightshade</name>
    <dbReference type="NCBI Taxonomy" id="4109"/>
    <lineage>
        <taxon>Eukaryota</taxon>
        <taxon>Viridiplantae</taxon>
        <taxon>Streptophyta</taxon>
        <taxon>Embryophyta</taxon>
        <taxon>Tracheophyta</taxon>
        <taxon>Spermatophyta</taxon>
        <taxon>Magnoliopsida</taxon>
        <taxon>eudicotyledons</taxon>
        <taxon>Gunneridae</taxon>
        <taxon>Pentapetalae</taxon>
        <taxon>asterids</taxon>
        <taxon>lamiids</taxon>
        <taxon>Solanales</taxon>
        <taxon>Solanaceae</taxon>
        <taxon>Solanoideae</taxon>
        <taxon>Solaneae</taxon>
        <taxon>Solanum</taxon>
    </lineage>
</organism>
<comment type="caution">
    <text evidence="1">The sequence shown here is derived from an EMBL/GenBank/DDBJ whole genome shotgun (WGS) entry which is preliminary data.</text>
</comment>
<accession>A0A9J5W0X0</accession>
<protein>
    <submittedName>
        <fullName evidence="1">Uncharacterized protein</fullName>
    </submittedName>
</protein>
<sequence>MSNQIDRITVWRVDREKKGRIMINHSIGEILARGYSYTGIKELEAFDFSSIVQKCSNHDVSETHIDLVEAVLVVADDDDRQMKEEIVSRIVDEKDGNQIMGCQRDMAWVQGNQITL</sequence>
<reference evidence="1 2" key="1">
    <citation type="submission" date="2020-09" db="EMBL/GenBank/DDBJ databases">
        <title>De no assembly of potato wild relative species, Solanum commersonii.</title>
        <authorList>
            <person name="Cho K."/>
        </authorList>
    </citation>
    <scope>NUCLEOTIDE SEQUENCE [LARGE SCALE GENOMIC DNA]</scope>
    <source>
        <strain evidence="1">LZ3.2</strain>
        <tissue evidence="1">Leaf</tissue>
    </source>
</reference>
<evidence type="ECO:0000313" key="2">
    <source>
        <dbReference type="Proteomes" id="UP000824120"/>
    </source>
</evidence>
<evidence type="ECO:0000313" key="1">
    <source>
        <dbReference type="EMBL" id="KAG5569131.1"/>
    </source>
</evidence>
<dbReference type="EMBL" id="JACXVP010000012">
    <property type="protein sequence ID" value="KAG5569131.1"/>
    <property type="molecule type" value="Genomic_DNA"/>
</dbReference>
<dbReference type="Proteomes" id="UP000824120">
    <property type="component" value="Chromosome 12"/>
</dbReference>
<keyword evidence="2" id="KW-1185">Reference proteome</keyword>
<gene>
    <name evidence="1" type="ORF">H5410_058897</name>
</gene>
<name>A0A9J5W0X0_SOLCO</name>
<dbReference type="AlphaFoldDB" id="A0A9J5W0X0"/>